<dbReference type="PIRSF" id="PIRSF000193">
    <property type="entry name" value="Pyrrol-5-carb_rd"/>
    <property type="match status" value="1"/>
</dbReference>
<dbReference type="PATRIC" id="fig|1684.4.peg.1015"/>
<accession>A0A0F4KSJ1</accession>
<feature type="domain" description="Pyrroline-5-carboxylate reductase dimerisation" evidence="9">
    <location>
        <begin position="168"/>
        <end position="263"/>
    </location>
</feature>
<evidence type="ECO:0000313" key="10">
    <source>
        <dbReference type="EMBL" id="KJY49637.1"/>
    </source>
</evidence>
<dbReference type="PANTHER" id="PTHR11645:SF0">
    <property type="entry name" value="PYRROLINE-5-CARBOXYLATE REDUCTASE 3"/>
    <property type="match status" value="1"/>
</dbReference>
<comment type="similarity">
    <text evidence="1 5">Belongs to the pyrroline-5-carboxylate reductase family.</text>
</comment>
<dbReference type="UniPathway" id="UPA00098">
    <property type="reaction ID" value="UER00361"/>
</dbReference>
<keyword evidence="3 5" id="KW-0560">Oxidoreductase</keyword>
<dbReference type="PANTHER" id="PTHR11645">
    <property type="entry name" value="PYRROLINE-5-CARBOXYLATE REDUCTASE"/>
    <property type="match status" value="1"/>
</dbReference>
<dbReference type="InterPro" id="IPR036291">
    <property type="entry name" value="NAD(P)-bd_dom_sf"/>
</dbReference>
<sequence>MNTDSLTLGFIGYGNMAQAMAQGLVDAGVLPGGRIVACAAHYDRLVERTAQLGVRPMHSGTEVAAAADLVILAVKPGQVAQVCEPIRHELADPDRMVLSVVGGMTLEDYADILEEGTHLICAIPNTPISVGQGILVTQEDDTLTDQQRELFTQVFDPVAMIERLPRELVSVGTTIAGCAPAYTAMYMEALADAGVEHGLPRQAAYRLAARMVEGTGALYLATGTNPGAMKDAVCSPGGTTIKGVASLEKHGFRGAVIEAIDAVERGD</sequence>
<comment type="function">
    <text evidence="4 5">Catalyzes the reduction of 1-pyrroline-5-carboxylate (PCA) to L-proline.</text>
</comment>
<dbReference type="OrthoDB" id="9805754at2"/>
<dbReference type="GO" id="GO:0004735">
    <property type="term" value="F:pyrroline-5-carboxylate reductase activity"/>
    <property type="evidence" value="ECO:0007669"/>
    <property type="project" value="UniProtKB-UniRule"/>
</dbReference>
<dbReference type="RefSeq" id="WP_045924586.1">
    <property type="nucleotide sequence ID" value="NZ_QGLK01000004.1"/>
</dbReference>
<dbReference type="EMBL" id="QGLK01000004">
    <property type="protein sequence ID" value="PXY87986.1"/>
    <property type="molecule type" value="Genomic_DNA"/>
</dbReference>
<comment type="subcellular location">
    <subcellularLocation>
        <location evidence="5">Cytoplasm</location>
    </subcellularLocation>
</comment>
<dbReference type="HAMAP" id="MF_01925">
    <property type="entry name" value="P5C_reductase"/>
    <property type="match status" value="1"/>
</dbReference>
<dbReference type="SUPFAM" id="SSF48179">
    <property type="entry name" value="6-phosphogluconate dehydrogenase C-terminal domain-like"/>
    <property type="match status" value="1"/>
</dbReference>
<feature type="binding site" evidence="7">
    <location>
        <begin position="73"/>
        <end position="76"/>
    </location>
    <ligand>
        <name>NADP(+)</name>
        <dbReference type="ChEBI" id="CHEBI:58349"/>
    </ligand>
</feature>
<keyword evidence="2 5" id="KW-0521">NADP</keyword>
<dbReference type="EMBL" id="JWME01000011">
    <property type="protein sequence ID" value="KJY49637.1"/>
    <property type="molecule type" value="Genomic_DNA"/>
</dbReference>
<dbReference type="Proteomes" id="UP000033648">
    <property type="component" value="Unassembled WGS sequence"/>
</dbReference>
<evidence type="ECO:0000313" key="12">
    <source>
        <dbReference type="Proteomes" id="UP000033648"/>
    </source>
</evidence>
<keyword evidence="5" id="KW-0963">Cytoplasm</keyword>
<dbReference type="EC" id="1.5.1.2" evidence="5 6"/>
<evidence type="ECO:0000256" key="6">
    <source>
        <dbReference type="NCBIfam" id="TIGR00112"/>
    </source>
</evidence>
<comment type="catalytic activity">
    <reaction evidence="5">
        <text>L-proline + NADP(+) = (S)-1-pyrroline-5-carboxylate + NADPH + 2 H(+)</text>
        <dbReference type="Rhea" id="RHEA:14109"/>
        <dbReference type="ChEBI" id="CHEBI:15378"/>
        <dbReference type="ChEBI" id="CHEBI:17388"/>
        <dbReference type="ChEBI" id="CHEBI:57783"/>
        <dbReference type="ChEBI" id="CHEBI:58349"/>
        <dbReference type="ChEBI" id="CHEBI:60039"/>
        <dbReference type="EC" id="1.5.1.2"/>
    </reaction>
</comment>
<dbReference type="FunFam" id="1.10.3730.10:FF:000001">
    <property type="entry name" value="Pyrroline-5-carboxylate reductase"/>
    <property type="match status" value="1"/>
</dbReference>
<dbReference type="Gene3D" id="3.40.50.720">
    <property type="entry name" value="NAD(P)-binding Rossmann-like Domain"/>
    <property type="match status" value="1"/>
</dbReference>
<gene>
    <name evidence="5 11" type="primary">proC</name>
    <name evidence="11" type="ORF">DKK74_04855</name>
    <name evidence="10" type="ORF">JF69_09430</name>
</gene>
<protein>
    <recommendedName>
        <fullName evidence="5 6">Pyrroline-5-carboxylate reductase</fullName>
        <shortName evidence="5">P5C reductase</shortName>
        <shortName evidence="5">P5CR</shortName>
        <ecNumber evidence="5 6">1.5.1.2</ecNumber>
    </recommendedName>
    <alternativeName>
        <fullName evidence="5">PCA reductase</fullName>
    </alternativeName>
</protein>
<comment type="catalytic activity">
    <reaction evidence="5">
        <text>L-proline + NAD(+) = (S)-1-pyrroline-5-carboxylate + NADH + 2 H(+)</text>
        <dbReference type="Rhea" id="RHEA:14105"/>
        <dbReference type="ChEBI" id="CHEBI:15378"/>
        <dbReference type="ChEBI" id="CHEBI:17388"/>
        <dbReference type="ChEBI" id="CHEBI:57540"/>
        <dbReference type="ChEBI" id="CHEBI:57945"/>
        <dbReference type="ChEBI" id="CHEBI:60039"/>
        <dbReference type="EC" id="1.5.1.2"/>
    </reaction>
</comment>
<dbReference type="Pfam" id="PF14748">
    <property type="entry name" value="P5CR_dimer"/>
    <property type="match status" value="1"/>
</dbReference>
<evidence type="ECO:0000259" key="9">
    <source>
        <dbReference type="Pfam" id="PF14748"/>
    </source>
</evidence>
<evidence type="ECO:0000256" key="5">
    <source>
        <dbReference type="HAMAP-Rule" id="MF_01925"/>
    </source>
</evidence>
<reference evidence="11 13" key="2">
    <citation type="submission" date="2018-05" db="EMBL/GenBank/DDBJ databases">
        <title>Reference genomes for bee gut microbiota database.</title>
        <authorList>
            <person name="Ellegaard K.M."/>
        </authorList>
    </citation>
    <scope>NUCLEOTIDE SEQUENCE [LARGE SCALE GENOMIC DNA]</scope>
    <source>
        <strain evidence="11 13">ESL0199</strain>
    </source>
</reference>
<keyword evidence="5" id="KW-0028">Amino-acid biosynthesis</keyword>
<evidence type="ECO:0000256" key="3">
    <source>
        <dbReference type="ARBA" id="ARBA00023002"/>
    </source>
</evidence>
<dbReference type="GO" id="GO:0055129">
    <property type="term" value="P:L-proline biosynthetic process"/>
    <property type="evidence" value="ECO:0007669"/>
    <property type="project" value="UniProtKB-UniRule"/>
</dbReference>
<feature type="domain" description="Pyrroline-5-carboxylate reductase catalytic N-terminal" evidence="8">
    <location>
        <begin position="8"/>
        <end position="101"/>
    </location>
</feature>
<dbReference type="SUPFAM" id="SSF51735">
    <property type="entry name" value="NAD(P)-binding Rossmann-fold domains"/>
    <property type="match status" value="1"/>
</dbReference>
<dbReference type="NCBIfam" id="TIGR00112">
    <property type="entry name" value="proC"/>
    <property type="match status" value="1"/>
</dbReference>
<evidence type="ECO:0000256" key="4">
    <source>
        <dbReference type="ARBA" id="ARBA00058118"/>
    </source>
</evidence>
<comment type="pathway">
    <text evidence="5">Amino-acid biosynthesis; L-proline biosynthesis; L-proline from L-glutamate 5-semialdehyde: step 1/1.</text>
</comment>
<evidence type="ECO:0000259" key="8">
    <source>
        <dbReference type="Pfam" id="PF03807"/>
    </source>
</evidence>
<dbReference type="AlphaFoldDB" id="A0A0F4KSJ1"/>
<dbReference type="Gene3D" id="1.10.3730.10">
    <property type="entry name" value="ProC C-terminal domain-like"/>
    <property type="match status" value="1"/>
</dbReference>
<evidence type="ECO:0000256" key="2">
    <source>
        <dbReference type="ARBA" id="ARBA00022857"/>
    </source>
</evidence>
<reference evidence="10 12" key="1">
    <citation type="submission" date="2014-12" db="EMBL/GenBank/DDBJ databases">
        <title>Comparative genomics of the lactic acid bacteria isolated from the honey bee gut.</title>
        <authorList>
            <person name="Ellegaard K.M."/>
            <person name="Tamarit D."/>
            <person name="Javelind E."/>
            <person name="Olofsson T."/>
            <person name="Andersson S.G."/>
            <person name="Vasquez A."/>
        </authorList>
    </citation>
    <scope>NUCLEOTIDE SEQUENCE [LARGE SCALE GENOMIC DNA]</scope>
    <source>
        <strain evidence="10 12">Bin2</strain>
    </source>
</reference>
<dbReference type="InterPro" id="IPR028939">
    <property type="entry name" value="P5C_Rdtase_cat_N"/>
</dbReference>
<dbReference type="Proteomes" id="UP000248128">
    <property type="component" value="Unassembled WGS sequence"/>
</dbReference>
<proteinExistence type="inferred from homology"/>
<name>A0A0F4KSJ1_9BIFI</name>
<dbReference type="InterPro" id="IPR008927">
    <property type="entry name" value="6-PGluconate_DH-like_C_sf"/>
</dbReference>
<dbReference type="Pfam" id="PF03807">
    <property type="entry name" value="F420_oxidored"/>
    <property type="match status" value="1"/>
</dbReference>
<evidence type="ECO:0000313" key="11">
    <source>
        <dbReference type="EMBL" id="PXY87986.1"/>
    </source>
</evidence>
<keyword evidence="5" id="KW-0641">Proline biosynthesis</keyword>
<dbReference type="InterPro" id="IPR000304">
    <property type="entry name" value="Pyrroline-COOH_reductase"/>
</dbReference>
<evidence type="ECO:0000256" key="7">
    <source>
        <dbReference type="PIRSR" id="PIRSR000193-1"/>
    </source>
</evidence>
<evidence type="ECO:0000256" key="1">
    <source>
        <dbReference type="ARBA" id="ARBA00005525"/>
    </source>
</evidence>
<comment type="caution">
    <text evidence="10">The sequence shown here is derived from an EMBL/GenBank/DDBJ whole genome shotgun (WGS) entry which is preliminary data.</text>
</comment>
<organism evidence="10 12">
    <name type="scientific">Bifidobacterium asteroides</name>
    <dbReference type="NCBI Taxonomy" id="1684"/>
    <lineage>
        <taxon>Bacteria</taxon>
        <taxon>Bacillati</taxon>
        <taxon>Actinomycetota</taxon>
        <taxon>Actinomycetes</taxon>
        <taxon>Bifidobacteriales</taxon>
        <taxon>Bifidobacteriaceae</taxon>
        <taxon>Bifidobacterium</taxon>
    </lineage>
</organism>
<dbReference type="GO" id="GO:0005737">
    <property type="term" value="C:cytoplasm"/>
    <property type="evidence" value="ECO:0007669"/>
    <property type="project" value="UniProtKB-SubCell"/>
</dbReference>
<dbReference type="InterPro" id="IPR029036">
    <property type="entry name" value="P5CR_dimer"/>
</dbReference>
<evidence type="ECO:0000313" key="13">
    <source>
        <dbReference type="Proteomes" id="UP000248128"/>
    </source>
</evidence>
<feature type="binding site" evidence="7">
    <location>
        <begin position="11"/>
        <end position="16"/>
    </location>
    <ligand>
        <name>NADP(+)</name>
        <dbReference type="ChEBI" id="CHEBI:58349"/>
    </ligand>
</feature>